<dbReference type="AlphaFoldDB" id="A3NQB7"/>
<evidence type="ECO:0000313" key="1">
    <source>
        <dbReference type="EMBL" id="ABN88709.1"/>
    </source>
</evidence>
<proteinExistence type="predicted"/>
<organism evidence="1 2">
    <name type="scientific">Burkholderia pseudomallei (strain 1106a)</name>
    <dbReference type="NCBI Taxonomy" id="357348"/>
    <lineage>
        <taxon>Bacteria</taxon>
        <taxon>Pseudomonadati</taxon>
        <taxon>Pseudomonadota</taxon>
        <taxon>Betaproteobacteria</taxon>
        <taxon>Burkholderiales</taxon>
        <taxon>Burkholderiaceae</taxon>
        <taxon>Burkholderia</taxon>
        <taxon>pseudomallei group</taxon>
    </lineage>
</organism>
<sequence length="50" mass="6057">MSFRKRNKLEKKPSVMHSQSSMMWRYTALTDETRAMTSRFGATRRDQRYP</sequence>
<evidence type="ECO:0000313" key="2">
    <source>
        <dbReference type="Proteomes" id="UP000006738"/>
    </source>
</evidence>
<accession>A3NQB7</accession>
<name>A3NQB7_BURP0</name>
<reference evidence="1 2" key="1">
    <citation type="submission" date="2007-02" db="EMBL/GenBank/DDBJ databases">
        <authorList>
            <person name="DeShazer D."/>
            <person name="Woods D.E."/>
            <person name="Nierman W.C."/>
        </authorList>
    </citation>
    <scope>NUCLEOTIDE SEQUENCE [LARGE SCALE GENOMIC DNA]</scope>
    <source>
        <strain evidence="1 2">1106a</strain>
    </source>
</reference>
<dbReference type="HOGENOM" id="CLU_215243_0_0_4"/>
<dbReference type="EMBL" id="CP000572">
    <property type="protein sequence ID" value="ABN88709.1"/>
    <property type="molecule type" value="Genomic_DNA"/>
</dbReference>
<dbReference type="KEGG" id="bpl:BURPS1106A_0254"/>
<dbReference type="Proteomes" id="UP000006738">
    <property type="component" value="Chromosome I"/>
</dbReference>
<protein>
    <submittedName>
        <fullName evidence="1">Uncharacterized protein</fullName>
    </submittedName>
</protein>
<gene>
    <name evidence="1" type="ordered locus">BURPS1106A_0254</name>
</gene>